<organism evidence="1 2">
    <name type="scientific">Algoriphagus jejuensis</name>
    <dbReference type="NCBI Taxonomy" id="419934"/>
    <lineage>
        <taxon>Bacteria</taxon>
        <taxon>Pseudomonadati</taxon>
        <taxon>Bacteroidota</taxon>
        <taxon>Cytophagia</taxon>
        <taxon>Cytophagales</taxon>
        <taxon>Cyclobacteriaceae</taxon>
        <taxon>Algoriphagus</taxon>
    </lineage>
</organism>
<accession>A0ABN1MWR4</accession>
<reference evidence="1 2" key="1">
    <citation type="journal article" date="2019" name="Int. J. Syst. Evol. Microbiol.">
        <title>The Global Catalogue of Microorganisms (GCM) 10K type strain sequencing project: providing services to taxonomists for standard genome sequencing and annotation.</title>
        <authorList>
            <consortium name="The Broad Institute Genomics Platform"/>
            <consortium name="The Broad Institute Genome Sequencing Center for Infectious Disease"/>
            <person name="Wu L."/>
            <person name="Ma J."/>
        </authorList>
    </citation>
    <scope>NUCLEOTIDE SEQUENCE [LARGE SCALE GENOMIC DNA]</scope>
    <source>
        <strain evidence="1 2">JCM 16112</strain>
    </source>
</reference>
<gene>
    <name evidence="1" type="ORF">GCM10009119_08260</name>
</gene>
<sequence length="203" mass="22743">MIYGDNSGEYRDFKFKVLPAISFSINKQINENIALRGSLGAQMIDSGDYDLSYQKKLIKWGDQDQAFKYKGTSYFADAMPIFMTNPNEMGMLMSTFQFYAGLGLGIMFVDREQDVLKNGILEDGVLIEGDIVTSKETNLLPYIPTRIGLSTNSGGDWDLGLEFVLITTLNSKMDGNTIKDKTLSPDMAGQILFTVKRYFGKAW</sequence>
<protein>
    <recommendedName>
        <fullName evidence="3">Outer membrane protein beta-barrel domain-containing protein</fullName>
    </recommendedName>
</protein>
<name>A0ABN1MWR4_9BACT</name>
<dbReference type="EMBL" id="BAAAFI010000002">
    <property type="protein sequence ID" value="GAA0877858.1"/>
    <property type="molecule type" value="Genomic_DNA"/>
</dbReference>
<evidence type="ECO:0008006" key="3">
    <source>
        <dbReference type="Google" id="ProtNLM"/>
    </source>
</evidence>
<evidence type="ECO:0000313" key="2">
    <source>
        <dbReference type="Proteomes" id="UP001500469"/>
    </source>
</evidence>
<comment type="caution">
    <text evidence="1">The sequence shown here is derived from an EMBL/GenBank/DDBJ whole genome shotgun (WGS) entry which is preliminary data.</text>
</comment>
<keyword evidence="2" id="KW-1185">Reference proteome</keyword>
<evidence type="ECO:0000313" key="1">
    <source>
        <dbReference type="EMBL" id="GAA0877858.1"/>
    </source>
</evidence>
<proteinExistence type="predicted"/>
<dbReference type="Proteomes" id="UP001500469">
    <property type="component" value="Unassembled WGS sequence"/>
</dbReference>